<comment type="subcellular location">
    <subcellularLocation>
        <location evidence="2">Cell inner membrane</location>
    </subcellularLocation>
</comment>
<evidence type="ECO:0000256" key="10">
    <source>
        <dbReference type="ARBA" id="ARBA00022692"/>
    </source>
</evidence>
<dbReference type="PRINTS" id="PR00605">
    <property type="entry name" value="CYTCHROMECIC"/>
</dbReference>
<evidence type="ECO:0000256" key="7">
    <source>
        <dbReference type="ARBA" id="ARBA00022519"/>
    </source>
</evidence>
<dbReference type="GO" id="GO:1902600">
    <property type="term" value="P:proton transmembrane transport"/>
    <property type="evidence" value="ECO:0007669"/>
    <property type="project" value="UniProtKB-KW"/>
</dbReference>
<evidence type="ECO:0000256" key="20">
    <source>
        <dbReference type="ARBA" id="ARBA00029635"/>
    </source>
</evidence>
<evidence type="ECO:0000256" key="4">
    <source>
        <dbReference type="ARBA" id="ARBA00006113"/>
    </source>
</evidence>
<keyword evidence="18" id="KW-0406">Ion transport</keyword>
<dbReference type="UniPathway" id="UPA00705"/>
<dbReference type="InterPro" id="IPR032858">
    <property type="entry name" value="CcoP_N"/>
</dbReference>
<dbReference type="GO" id="GO:0020037">
    <property type="term" value="F:heme binding"/>
    <property type="evidence" value="ECO:0007669"/>
    <property type="project" value="InterPro"/>
</dbReference>
<protein>
    <recommendedName>
        <fullName evidence="20">Cytochrome c oxidase subunit III</fullName>
    </recommendedName>
</protein>
<dbReference type="Pfam" id="PF14715">
    <property type="entry name" value="FixP_N"/>
    <property type="match status" value="1"/>
</dbReference>
<organism evidence="23">
    <name type="scientific">hydrothermal vent metagenome</name>
    <dbReference type="NCBI Taxonomy" id="652676"/>
    <lineage>
        <taxon>unclassified sequences</taxon>
        <taxon>metagenomes</taxon>
        <taxon>ecological metagenomes</taxon>
    </lineage>
</organism>
<evidence type="ECO:0000256" key="9">
    <source>
        <dbReference type="ARBA" id="ARBA00022660"/>
    </source>
</evidence>
<dbReference type="InterPro" id="IPR038414">
    <property type="entry name" value="CcoP_N_sf"/>
</dbReference>
<evidence type="ECO:0000256" key="14">
    <source>
        <dbReference type="ARBA" id="ARBA00022982"/>
    </source>
</evidence>
<evidence type="ECO:0000256" key="19">
    <source>
        <dbReference type="ARBA" id="ARBA00023136"/>
    </source>
</evidence>
<dbReference type="Gene3D" id="1.10.760.10">
    <property type="entry name" value="Cytochrome c-like domain"/>
    <property type="match status" value="2"/>
</dbReference>
<feature type="transmembrane region" description="Helical" evidence="21">
    <location>
        <begin position="33"/>
        <end position="51"/>
    </location>
</feature>
<dbReference type="Pfam" id="PF13442">
    <property type="entry name" value="Cytochrome_CBB3"/>
    <property type="match status" value="1"/>
</dbReference>
<evidence type="ECO:0000256" key="2">
    <source>
        <dbReference type="ARBA" id="ARBA00004533"/>
    </source>
</evidence>
<dbReference type="PANTHER" id="PTHR33751:SF1">
    <property type="entry name" value="CBB3-TYPE CYTOCHROME C OXIDASE SUBUNIT FIXP"/>
    <property type="match status" value="1"/>
</dbReference>
<evidence type="ECO:0000256" key="15">
    <source>
        <dbReference type="ARBA" id="ARBA00022989"/>
    </source>
</evidence>
<comment type="pathway">
    <text evidence="3">Energy metabolism; oxidative phosphorylation.</text>
</comment>
<keyword evidence="8" id="KW-0349">Heme</keyword>
<dbReference type="GO" id="GO:0006119">
    <property type="term" value="P:oxidative phosphorylation"/>
    <property type="evidence" value="ECO:0007669"/>
    <property type="project" value="UniProtKB-UniPathway"/>
</dbReference>
<keyword evidence="16 23" id="KW-0560">Oxidoreductase</keyword>
<dbReference type="GO" id="GO:0005886">
    <property type="term" value="C:plasma membrane"/>
    <property type="evidence" value="ECO:0007669"/>
    <property type="project" value="UniProtKB-SubCell"/>
</dbReference>
<comment type="similarity">
    <text evidence="4">Belongs to the CcoP / FixP family.</text>
</comment>
<dbReference type="PROSITE" id="PS51007">
    <property type="entry name" value="CYTC"/>
    <property type="match status" value="2"/>
</dbReference>
<keyword evidence="7" id="KW-0997">Cell inner membrane</keyword>
<evidence type="ECO:0000256" key="8">
    <source>
        <dbReference type="ARBA" id="ARBA00022617"/>
    </source>
</evidence>
<dbReference type="InterPro" id="IPR050597">
    <property type="entry name" value="Cytochrome_c_Oxidase_Subunit"/>
</dbReference>
<accession>A0A3B0RI51</accession>
<evidence type="ECO:0000256" key="12">
    <source>
        <dbReference type="ARBA" id="ARBA00022737"/>
    </source>
</evidence>
<keyword evidence="13" id="KW-0375">Hydrogen ion transport</keyword>
<gene>
    <name evidence="23" type="ORF">MNBD_ALPHA02-1143</name>
</gene>
<evidence type="ECO:0000256" key="6">
    <source>
        <dbReference type="ARBA" id="ARBA00022475"/>
    </source>
</evidence>
<evidence type="ECO:0000256" key="21">
    <source>
        <dbReference type="SAM" id="Phobius"/>
    </source>
</evidence>
<evidence type="ECO:0000259" key="22">
    <source>
        <dbReference type="PROSITE" id="PS51007"/>
    </source>
</evidence>
<evidence type="ECO:0000256" key="17">
    <source>
        <dbReference type="ARBA" id="ARBA00023004"/>
    </source>
</evidence>
<comment type="cofactor">
    <cofactor evidence="1">
        <name>heme c</name>
        <dbReference type="ChEBI" id="CHEBI:61717"/>
    </cofactor>
</comment>
<keyword evidence="19 21" id="KW-0472">Membrane</keyword>
<dbReference type="AlphaFoldDB" id="A0A3B0RI51"/>
<evidence type="ECO:0000256" key="11">
    <source>
        <dbReference type="ARBA" id="ARBA00022723"/>
    </source>
</evidence>
<keyword evidence="10 21" id="KW-0812">Transmembrane</keyword>
<dbReference type="InterPro" id="IPR008168">
    <property type="entry name" value="Cyt_C_IC"/>
</dbReference>
<evidence type="ECO:0000256" key="3">
    <source>
        <dbReference type="ARBA" id="ARBA00004673"/>
    </source>
</evidence>
<dbReference type="InterPro" id="IPR009056">
    <property type="entry name" value="Cyt_c-like_dom"/>
</dbReference>
<keyword evidence="17" id="KW-0408">Iron</keyword>
<evidence type="ECO:0000256" key="13">
    <source>
        <dbReference type="ARBA" id="ARBA00022781"/>
    </source>
</evidence>
<dbReference type="GO" id="GO:0009055">
    <property type="term" value="F:electron transfer activity"/>
    <property type="evidence" value="ECO:0007669"/>
    <property type="project" value="InterPro"/>
</dbReference>
<keyword evidence="14" id="KW-0249">Electron transport</keyword>
<dbReference type="Gene3D" id="6.10.280.130">
    <property type="match status" value="1"/>
</dbReference>
<keyword evidence="12" id="KW-0677">Repeat</keyword>
<keyword evidence="15 21" id="KW-1133">Transmembrane helix</keyword>
<dbReference type="GO" id="GO:0016491">
    <property type="term" value="F:oxidoreductase activity"/>
    <property type="evidence" value="ECO:0007669"/>
    <property type="project" value="UniProtKB-KW"/>
</dbReference>
<sequence>MSTEPEYDEITKTYTTGHEWDGIKELNTPLPRWWLWVLYATIIWSIGYWILMPAWPMLSGHTKGYLGYSQRDTVNAELQAAQNDRKVFSEKLLNADLKTIENTQDLLEFAMAGGKAAFGDNCAGCHGSGAAGAKGYPNLNDDDWLWGGTLDEIHHTITVGIRGTHDDTRLSDMPAFLSDEILDKDQIRDMATYVRSLSDKAIAAPAGTAELFQENCAACHGENAKGNRDFGAPNLTDGIWLYGSDPETLITTISYSRKGVMPTWAGRLDPATIRSLAVFVHTLGGGE</sequence>
<evidence type="ECO:0000256" key="18">
    <source>
        <dbReference type="ARBA" id="ARBA00023065"/>
    </source>
</evidence>
<evidence type="ECO:0000256" key="1">
    <source>
        <dbReference type="ARBA" id="ARBA00001926"/>
    </source>
</evidence>
<dbReference type="SUPFAM" id="SSF46626">
    <property type="entry name" value="Cytochrome c"/>
    <property type="match status" value="2"/>
</dbReference>
<name>A0A3B0RI51_9ZZZZ</name>
<dbReference type="InterPro" id="IPR004678">
    <property type="entry name" value="Cyt_c_oxidase_cbb3_su3"/>
</dbReference>
<dbReference type="PANTHER" id="PTHR33751">
    <property type="entry name" value="CBB3-TYPE CYTOCHROME C OXIDASE SUBUNIT FIXP"/>
    <property type="match status" value="1"/>
</dbReference>
<reference evidence="23" key="1">
    <citation type="submission" date="2018-06" db="EMBL/GenBank/DDBJ databases">
        <authorList>
            <person name="Zhirakovskaya E."/>
        </authorList>
    </citation>
    <scope>NUCLEOTIDE SEQUENCE</scope>
</reference>
<dbReference type="EMBL" id="UOED01000030">
    <property type="protein sequence ID" value="VAV87878.1"/>
    <property type="molecule type" value="Genomic_DNA"/>
</dbReference>
<dbReference type="PIRSF" id="PIRSF000006">
    <property type="entry name" value="Cbb3-Cox_fixP"/>
    <property type="match status" value="1"/>
</dbReference>
<feature type="domain" description="Cytochrome c" evidence="22">
    <location>
        <begin position="109"/>
        <end position="198"/>
    </location>
</feature>
<dbReference type="GO" id="GO:0005506">
    <property type="term" value="F:iron ion binding"/>
    <property type="evidence" value="ECO:0007669"/>
    <property type="project" value="InterPro"/>
</dbReference>
<evidence type="ECO:0000256" key="16">
    <source>
        <dbReference type="ARBA" id="ARBA00023002"/>
    </source>
</evidence>
<proteinExistence type="inferred from homology"/>
<keyword evidence="11" id="KW-0479">Metal-binding</keyword>
<keyword evidence="5" id="KW-0813">Transport</keyword>
<evidence type="ECO:0000313" key="23">
    <source>
        <dbReference type="EMBL" id="VAV87878.1"/>
    </source>
</evidence>
<keyword evidence="9" id="KW-0679">Respiratory chain</keyword>
<dbReference type="NCBIfam" id="TIGR00782">
    <property type="entry name" value="ccoP"/>
    <property type="match status" value="1"/>
</dbReference>
<dbReference type="Pfam" id="PF00034">
    <property type="entry name" value="Cytochrom_C"/>
    <property type="match status" value="1"/>
</dbReference>
<keyword evidence="6" id="KW-1003">Cell membrane</keyword>
<evidence type="ECO:0000256" key="5">
    <source>
        <dbReference type="ARBA" id="ARBA00022448"/>
    </source>
</evidence>
<feature type="domain" description="Cytochrome c" evidence="22">
    <location>
        <begin position="203"/>
        <end position="284"/>
    </location>
</feature>
<dbReference type="InterPro" id="IPR036909">
    <property type="entry name" value="Cyt_c-like_dom_sf"/>
</dbReference>